<evidence type="ECO:0000313" key="2">
    <source>
        <dbReference type="EMBL" id="RBA28292.1"/>
    </source>
</evidence>
<dbReference type="InterPro" id="IPR008928">
    <property type="entry name" value="6-hairpin_glycosidase_sf"/>
</dbReference>
<dbReference type="SUPFAM" id="SSF48208">
    <property type="entry name" value="Six-hairpin glycosidases"/>
    <property type="match status" value="1"/>
</dbReference>
<dbReference type="Proteomes" id="UP000253319">
    <property type="component" value="Unassembled WGS sequence"/>
</dbReference>
<gene>
    <name evidence="2" type="ORF">DPN68_07630</name>
</gene>
<sequence length="795" mass="91244">MKANLFPTYNNSFLVYNEAKRNLNESDLMILIMNSKSETISTDKENKLPEIVFISSYPPRECGIATYTQDLKNAIQEKFGNSFSLKICALETTEADYEYPKEVKYRINTQLEAHFTALSTKINADKNIAMVFLQHEFGLFGGIYGNYLLKFMKHLKRPIATTFHSVLPNPDQKLKKVVRKIADYSNFLVVMTSISKSILIRDYGIAERKIIVISHGTHLVASFDDLQYKIKNLFSDRIVLTTFGLLNQGKSIETALEALPQIIKKFPNVIYLIIGKTHPEVLKWEGEKYRNFLYEKVQELHLENNVRFINKYLSLEELMDYLQRTKIYLFTSKDPNQAVSGTLAYAMACGCPVIATPIPHAKEFLNGAGVNYDFQNANQLAQKTIELLNNPKLLKEMRLNALHKISPTSWQNSAIAHIDLVKNNSNKLKIELQYEIPEISLNHIKRMTTEDGLIQFSAIATPNIQSGYTLDDNARALIAVTKHYQLTNEETDLELIDIYLKFILLCQQENGSFLNYVDKDGNFTPNNSNENLEDANGRAIWALGEFISLQEIIPNNLIRKAKFSIEKALINIHKFRSPRAVSFAIKGLYFYNLDTQSPRINYIITSLADNLVSKYRGISDKKWKWFEDYLTYANSILPEAMLFAGLSTGSELYKNIAKTSFDFLLDLTFKEDQIKVISNQGWYQKGKKVNQYGEQPIDVAYTILALHTFYQVYEEEAYKEKMKIAFDWFLGKNHLRQIVYNPKTGGCYDGLEENHINLNQGAESTISYLLSRLALEKVMNTAKVMGYHEEVFQNK</sequence>
<dbReference type="InterPro" id="IPR001296">
    <property type="entry name" value="Glyco_trans_1"/>
</dbReference>
<dbReference type="SUPFAM" id="SSF48239">
    <property type="entry name" value="Terpenoid cyclases/Protein prenyltransferases"/>
    <property type="match status" value="1"/>
</dbReference>
<dbReference type="Pfam" id="PF00534">
    <property type="entry name" value="Glycos_transf_1"/>
    <property type="match status" value="1"/>
</dbReference>
<organism evidence="2 3">
    <name type="scientific">Flavobacterium tibetense</name>
    <dbReference type="NCBI Taxonomy" id="2233533"/>
    <lineage>
        <taxon>Bacteria</taxon>
        <taxon>Pseudomonadati</taxon>
        <taxon>Bacteroidota</taxon>
        <taxon>Flavobacteriia</taxon>
        <taxon>Flavobacteriales</taxon>
        <taxon>Flavobacteriaceae</taxon>
        <taxon>Flavobacterium</taxon>
    </lineage>
</organism>
<dbReference type="Gene3D" id="3.40.50.2000">
    <property type="entry name" value="Glycogen Phosphorylase B"/>
    <property type="match status" value="2"/>
</dbReference>
<dbReference type="GO" id="GO:0005975">
    <property type="term" value="P:carbohydrate metabolic process"/>
    <property type="evidence" value="ECO:0007669"/>
    <property type="project" value="InterPro"/>
</dbReference>
<protein>
    <submittedName>
        <fullName evidence="2">Mannosyltransferase</fullName>
    </submittedName>
</protein>
<name>A0A365P1N3_9FLAO</name>
<dbReference type="EMBL" id="QLST01000008">
    <property type="protein sequence ID" value="RBA28292.1"/>
    <property type="molecule type" value="Genomic_DNA"/>
</dbReference>
<dbReference type="AlphaFoldDB" id="A0A365P1N3"/>
<proteinExistence type="predicted"/>
<keyword evidence="3" id="KW-1185">Reference proteome</keyword>
<accession>A0A365P1N3</accession>
<evidence type="ECO:0000313" key="3">
    <source>
        <dbReference type="Proteomes" id="UP000253319"/>
    </source>
</evidence>
<dbReference type="RefSeq" id="WP_113989057.1">
    <property type="nucleotide sequence ID" value="NZ_QLST01000008.1"/>
</dbReference>
<keyword evidence="2" id="KW-0808">Transferase</keyword>
<dbReference type="GO" id="GO:0016757">
    <property type="term" value="F:glycosyltransferase activity"/>
    <property type="evidence" value="ECO:0007669"/>
    <property type="project" value="UniProtKB-KW"/>
</dbReference>
<feature type="domain" description="Glycosyl transferase family 1" evidence="1">
    <location>
        <begin position="230"/>
        <end position="401"/>
    </location>
</feature>
<dbReference type="PANTHER" id="PTHR12526">
    <property type="entry name" value="GLYCOSYLTRANSFERASE"/>
    <property type="match status" value="1"/>
</dbReference>
<evidence type="ECO:0000259" key="1">
    <source>
        <dbReference type="Pfam" id="PF00534"/>
    </source>
</evidence>
<dbReference type="InterPro" id="IPR008930">
    <property type="entry name" value="Terpenoid_cyclase/PrenylTrfase"/>
</dbReference>
<reference evidence="2 3" key="1">
    <citation type="submission" date="2018-06" db="EMBL/GenBank/DDBJ databases">
        <title>Flavobacterium tibetense sp. nov., isolated from a wetland YonghuCo on Tibetan Plateau.</title>
        <authorList>
            <person name="Xing P."/>
            <person name="Phurbu D."/>
            <person name="Lu H."/>
        </authorList>
    </citation>
    <scope>NUCLEOTIDE SEQUENCE [LARGE SCALE GENOMIC DNA]</scope>
    <source>
        <strain evidence="2 3">YH5</strain>
    </source>
</reference>
<comment type="caution">
    <text evidence="2">The sequence shown here is derived from an EMBL/GenBank/DDBJ whole genome shotgun (WGS) entry which is preliminary data.</text>
</comment>
<keyword evidence="2" id="KW-0328">Glycosyltransferase</keyword>
<dbReference type="PANTHER" id="PTHR12526:SF572">
    <property type="entry name" value="BLL5144 PROTEIN"/>
    <property type="match status" value="1"/>
</dbReference>
<dbReference type="SUPFAM" id="SSF53756">
    <property type="entry name" value="UDP-Glycosyltransferase/glycogen phosphorylase"/>
    <property type="match status" value="1"/>
</dbReference>
<dbReference type="OrthoDB" id="9765330at2"/>